<keyword evidence="2" id="KW-1185">Reference proteome</keyword>
<evidence type="ECO:0000313" key="1">
    <source>
        <dbReference type="EMBL" id="CZR64879.1"/>
    </source>
</evidence>
<dbReference type="EMBL" id="FJOG01000028">
    <property type="protein sequence ID" value="CZR64879.1"/>
    <property type="molecule type" value="Genomic_DNA"/>
</dbReference>
<dbReference type="STRING" id="576137.A0A1L7XIK8"/>
<dbReference type="AlphaFoldDB" id="A0A1L7XIK8"/>
<reference evidence="1 2" key="1">
    <citation type="submission" date="2016-03" db="EMBL/GenBank/DDBJ databases">
        <authorList>
            <person name="Ploux O."/>
        </authorList>
    </citation>
    <scope>NUCLEOTIDE SEQUENCE [LARGE SCALE GENOMIC DNA]</scope>
    <source>
        <strain evidence="1 2">UAMH 11012</strain>
    </source>
</reference>
<gene>
    <name evidence="1" type="ORF">PAC_14779</name>
</gene>
<sequence>MDQTRGSVDDAASLAIVLGNTERFLKIRSYKVDSVGTSGVLPPLLNGSKLSMEYVDYTASTGGSVAGFCGCYMSSQATSSKQLQCFGVIGMGTQISSSSVSISSKLLEEKRPSLQEMPFSGIRNHREQNSQLFLAGQYAAVQALVNTTESKYRRMGQVTGLLFYSSNDEGHPNLLGQWTGAGEVYRLEKGLGLDVTTISPTCRIPTRPRLW</sequence>
<name>A0A1L7XIK8_9HELO</name>
<accession>A0A1L7XIK8</accession>
<dbReference type="Proteomes" id="UP000184330">
    <property type="component" value="Unassembled WGS sequence"/>
</dbReference>
<evidence type="ECO:0000313" key="2">
    <source>
        <dbReference type="Proteomes" id="UP000184330"/>
    </source>
</evidence>
<protein>
    <submittedName>
        <fullName evidence="1">Uncharacterized protein</fullName>
    </submittedName>
</protein>
<dbReference type="OrthoDB" id="5273847at2759"/>
<organism evidence="1 2">
    <name type="scientific">Phialocephala subalpina</name>
    <dbReference type="NCBI Taxonomy" id="576137"/>
    <lineage>
        <taxon>Eukaryota</taxon>
        <taxon>Fungi</taxon>
        <taxon>Dikarya</taxon>
        <taxon>Ascomycota</taxon>
        <taxon>Pezizomycotina</taxon>
        <taxon>Leotiomycetes</taxon>
        <taxon>Helotiales</taxon>
        <taxon>Mollisiaceae</taxon>
        <taxon>Phialocephala</taxon>
        <taxon>Phialocephala fortinii species complex</taxon>
    </lineage>
</organism>
<proteinExistence type="predicted"/>